<evidence type="ECO:0000256" key="3">
    <source>
        <dbReference type="ARBA" id="ARBA00022452"/>
    </source>
</evidence>
<keyword evidence="9 10" id="KW-0998">Cell outer membrane</keyword>
<reference evidence="14 15" key="1">
    <citation type="submission" date="2017-06" db="EMBL/GenBank/DDBJ databases">
        <title>Novel microbial phyla capable of carbon fixation and sulfur reduction in deep-sea sediments.</title>
        <authorList>
            <person name="Huang J."/>
            <person name="Baker B."/>
            <person name="Wang Y."/>
        </authorList>
    </citation>
    <scope>NUCLEOTIDE SEQUENCE [LARGE SCALE GENOMIC DNA]</scope>
    <source>
        <strain evidence="14">B3_LCP</strain>
    </source>
</reference>
<organism evidence="14 15">
    <name type="scientific">candidate division LCP-89 bacterium B3_LCP</name>
    <dbReference type="NCBI Taxonomy" id="2012998"/>
    <lineage>
        <taxon>Bacteria</taxon>
        <taxon>Pseudomonadati</taxon>
        <taxon>Bacteria division LCP-89</taxon>
    </lineage>
</organism>
<dbReference type="GO" id="GO:0009279">
    <property type="term" value="C:cell outer membrane"/>
    <property type="evidence" value="ECO:0007669"/>
    <property type="project" value="UniProtKB-SubCell"/>
</dbReference>
<dbReference type="Proteomes" id="UP000319619">
    <property type="component" value="Unassembled WGS sequence"/>
</dbReference>
<evidence type="ECO:0000256" key="1">
    <source>
        <dbReference type="ARBA" id="ARBA00004571"/>
    </source>
</evidence>
<keyword evidence="7 10" id="KW-0472">Membrane</keyword>
<dbReference type="Gene3D" id="2.170.130.10">
    <property type="entry name" value="TonB-dependent receptor, plug domain"/>
    <property type="match status" value="1"/>
</dbReference>
<dbReference type="InterPro" id="IPR012910">
    <property type="entry name" value="Plug_dom"/>
</dbReference>
<dbReference type="InterPro" id="IPR036942">
    <property type="entry name" value="Beta-barrel_TonB_sf"/>
</dbReference>
<accession>A0A532V553</accession>
<dbReference type="GO" id="GO:0044718">
    <property type="term" value="P:siderophore transmembrane transport"/>
    <property type="evidence" value="ECO:0007669"/>
    <property type="project" value="TreeGrafter"/>
</dbReference>
<evidence type="ECO:0000256" key="4">
    <source>
        <dbReference type="ARBA" id="ARBA00022692"/>
    </source>
</evidence>
<evidence type="ECO:0008006" key="16">
    <source>
        <dbReference type="Google" id="ProtNLM"/>
    </source>
</evidence>
<dbReference type="PROSITE" id="PS00018">
    <property type="entry name" value="EF_HAND_1"/>
    <property type="match status" value="1"/>
</dbReference>
<dbReference type="PROSITE" id="PS52016">
    <property type="entry name" value="TONB_DEPENDENT_REC_3"/>
    <property type="match status" value="1"/>
</dbReference>
<dbReference type="InterPro" id="IPR000531">
    <property type="entry name" value="Beta-barrel_TonB"/>
</dbReference>
<proteinExistence type="inferred from homology"/>
<dbReference type="Pfam" id="PF07715">
    <property type="entry name" value="Plug"/>
    <property type="match status" value="1"/>
</dbReference>
<evidence type="ECO:0000256" key="9">
    <source>
        <dbReference type="ARBA" id="ARBA00023237"/>
    </source>
</evidence>
<dbReference type="PANTHER" id="PTHR30069:SF29">
    <property type="entry name" value="HEMOGLOBIN AND HEMOGLOBIN-HAPTOGLOBIN-BINDING PROTEIN 1-RELATED"/>
    <property type="match status" value="1"/>
</dbReference>
<dbReference type="SUPFAM" id="SSF49464">
    <property type="entry name" value="Carboxypeptidase regulatory domain-like"/>
    <property type="match status" value="1"/>
</dbReference>
<evidence type="ECO:0000256" key="7">
    <source>
        <dbReference type="ARBA" id="ARBA00023136"/>
    </source>
</evidence>
<comment type="subcellular location">
    <subcellularLocation>
        <location evidence="1 10">Cell outer membrane</location>
        <topology evidence="1 10">Multi-pass membrane protein</topology>
    </subcellularLocation>
</comment>
<dbReference type="Pfam" id="PF13715">
    <property type="entry name" value="CarbopepD_reg_2"/>
    <property type="match status" value="1"/>
</dbReference>
<evidence type="ECO:0000256" key="8">
    <source>
        <dbReference type="ARBA" id="ARBA00023170"/>
    </source>
</evidence>
<gene>
    <name evidence="14" type="ORF">CEE37_01195</name>
</gene>
<keyword evidence="4 10" id="KW-0812">Transmembrane</keyword>
<evidence type="ECO:0000256" key="5">
    <source>
        <dbReference type="ARBA" id="ARBA00022729"/>
    </source>
</evidence>
<evidence type="ECO:0000259" key="12">
    <source>
        <dbReference type="Pfam" id="PF00593"/>
    </source>
</evidence>
<dbReference type="EMBL" id="NJBN01000001">
    <property type="protein sequence ID" value="TKJ42325.1"/>
    <property type="molecule type" value="Genomic_DNA"/>
</dbReference>
<evidence type="ECO:0000313" key="15">
    <source>
        <dbReference type="Proteomes" id="UP000319619"/>
    </source>
</evidence>
<dbReference type="InterPro" id="IPR018247">
    <property type="entry name" value="EF_Hand_1_Ca_BS"/>
</dbReference>
<dbReference type="Gene3D" id="2.40.170.20">
    <property type="entry name" value="TonB-dependent receptor, beta-barrel domain"/>
    <property type="match status" value="1"/>
</dbReference>
<keyword evidence="5" id="KW-0732">Signal</keyword>
<dbReference type="SUPFAM" id="SSF56935">
    <property type="entry name" value="Porins"/>
    <property type="match status" value="1"/>
</dbReference>
<feature type="domain" description="TonB-dependent receptor plug" evidence="13">
    <location>
        <begin position="133"/>
        <end position="226"/>
    </location>
</feature>
<dbReference type="InterPro" id="IPR008969">
    <property type="entry name" value="CarboxyPept-like_regulatory"/>
</dbReference>
<feature type="domain" description="TonB-dependent receptor-like beta-barrel" evidence="12">
    <location>
        <begin position="661"/>
        <end position="1150"/>
    </location>
</feature>
<evidence type="ECO:0000259" key="13">
    <source>
        <dbReference type="Pfam" id="PF07715"/>
    </source>
</evidence>
<dbReference type="PANTHER" id="PTHR30069">
    <property type="entry name" value="TONB-DEPENDENT OUTER MEMBRANE RECEPTOR"/>
    <property type="match status" value="1"/>
</dbReference>
<dbReference type="InterPro" id="IPR039426">
    <property type="entry name" value="TonB-dep_rcpt-like"/>
</dbReference>
<dbReference type="Pfam" id="PF00593">
    <property type="entry name" value="TonB_dep_Rec_b-barrel"/>
    <property type="match status" value="1"/>
</dbReference>
<evidence type="ECO:0000256" key="10">
    <source>
        <dbReference type="PROSITE-ProRule" id="PRU01360"/>
    </source>
</evidence>
<evidence type="ECO:0000313" key="14">
    <source>
        <dbReference type="EMBL" id="TKJ42325.1"/>
    </source>
</evidence>
<keyword evidence="8" id="KW-0675">Receptor</keyword>
<evidence type="ECO:0000256" key="11">
    <source>
        <dbReference type="RuleBase" id="RU003357"/>
    </source>
</evidence>
<keyword evidence="6 11" id="KW-0798">TonB box</keyword>
<comment type="caution">
    <text evidence="14">The sequence shown here is derived from an EMBL/GenBank/DDBJ whole genome shotgun (WGS) entry which is preliminary data.</text>
</comment>
<dbReference type="AlphaFoldDB" id="A0A532V553"/>
<name>A0A532V553_UNCL8</name>
<dbReference type="GO" id="GO:0015344">
    <property type="term" value="F:siderophore uptake transmembrane transporter activity"/>
    <property type="evidence" value="ECO:0007669"/>
    <property type="project" value="TreeGrafter"/>
</dbReference>
<protein>
    <recommendedName>
        <fullName evidence="16">TonB-dependent receptor plug domain-containing protein</fullName>
    </recommendedName>
</protein>
<evidence type="ECO:0000256" key="6">
    <source>
        <dbReference type="ARBA" id="ARBA00023077"/>
    </source>
</evidence>
<dbReference type="Gene3D" id="2.60.40.1120">
    <property type="entry name" value="Carboxypeptidase-like, regulatory domain"/>
    <property type="match status" value="1"/>
</dbReference>
<evidence type="ECO:0000256" key="2">
    <source>
        <dbReference type="ARBA" id="ARBA00022448"/>
    </source>
</evidence>
<sequence length="1233" mass="139800">MAFTHRTKTSLTVLFACTVLILCVSTAYGGNGKVSGYVYDSETRVPIMGANVVLEGTPQGSATDLDGFFMIINVKPGRYDVKVTTVGYAPVKQTDVLIQSDLNTKLEFMLPPTVLEAAQEVTIVYKKPLVVLDQTSNARVMSGEDLSRLVVDDILDVISRQTGFTIDAEGNIHARGGRSSETLFIVDGMDVRDPLVNSKIDFDLNSMNIEELKVLTGGFNAEYGKAQSAIIMVTTREGADDHYNGLVEYSTDNLIDATSFNTDRMELSFGGPLPATRMLFGKPITFFVSGSAELTDTYTAFDQTRPNNDYLGIGLDLPEKTENEFYGSVKLAYQLTSNKKITLTANEYYKKWDIYPNGEGGVGGNYGWQYQYNIENRPWAENQRGQVNLNFTHQISERSFYEIQVGRFETRSHVYPGGGITPGDFTLEDDAENGYNVYTDFDGNGIIDAADLDKHVPFDGFVDANLNGQYDGSGEGYEDLNGNGIWDQGEDWVDLNSNGTYDYAEPWIDRINPDTGVNNVGSFDPWDDYTDTNGNGYWDGDEPQLPEQDWNQNGVWDGERFWDADGNGIYDGDGEGYYDANMNGLIDEKMNFGDDEDRSEPFWDGDFFHDTGEPFMDTADEYGFYNGFWDEGEIWFDLPSSYSNPLTGDFIYESPSLNGEYDGPNSFFDEYELFTQPAMLGFGYDPSWPVLYSYEPTQHGADWSTNYWLYQEGYSTWSNLKDVADGTIDYKFRAYNPPNFRYDEGESFTDYNGNGQWDGIDFFLNPGQWDQTAYWYDRSTLEYSLKFDFTSQVSKSHEIKSGMEVKYRELDMQSIEGPDQPYNNPDVPLPPGSPYADRGEVRDFYSFEPWEGAAYIQDKMEFEGLIVNAGMRCDFIIHDQSLVDNSEAMVSENQPGAVLATRGTYQVAPRLGISHPITDRSKLYFNYGHFYQAPQYQYFFKSNTGNVINSGLVGNPNLEHEKTVQYALGVQTQVTDDLVFTVEGYYKDIYGLISTIPEQIVSGYTLDRYVNLDYGRVRGFEISIDNNFSKNFIVSFKWDFSYAYGKASSALAAQEYRLSNVPVNMDEHPLGWDETHKINVFGSLIYQKGEHPYLFGFKLLDNWLLTLEWRYGSGEPYTPSQYTTGLDPNQIRENSSRYPWHEITNLKFEKYFTLKGNTHIVAGVSIENLFDRDNVRELYTETGNAYDSTHPIHNDATLSEPYPGPFDVGINYDHNPRNYDPPRWIMFSLGVTF</sequence>
<keyword evidence="2 10" id="KW-0813">Transport</keyword>
<dbReference type="InterPro" id="IPR037066">
    <property type="entry name" value="Plug_dom_sf"/>
</dbReference>
<comment type="similarity">
    <text evidence="10 11">Belongs to the TonB-dependent receptor family.</text>
</comment>
<keyword evidence="3 10" id="KW-1134">Transmembrane beta strand</keyword>